<organism evidence="1">
    <name type="scientific">Siphoviridae sp. ctLqe90</name>
    <dbReference type="NCBI Taxonomy" id="2825456"/>
    <lineage>
        <taxon>Viruses</taxon>
        <taxon>Duplodnaviria</taxon>
        <taxon>Heunggongvirae</taxon>
        <taxon>Uroviricota</taxon>
        <taxon>Caudoviricetes</taxon>
    </lineage>
</organism>
<evidence type="ECO:0000313" key="1">
    <source>
        <dbReference type="EMBL" id="DAE13111.1"/>
    </source>
</evidence>
<name>A0A8S5Q1A9_9CAUD</name>
<sequence>MYSRFQKIAATKFEVSQEEAEKEGLSQEDFSNLNEIEQVLKAVGIAVRDSVDNFRAVDDIVDDISEKWTSFTDVQKSGIATAVAGTRQRENFLILMENMDLVAKYEKIAAESAGTAAKKMEAYTSGVEAAQKRLTASLEKWALMLNNSDVLEVVYNGLAAVADNLTLFGAALIAAAGIVGKGTLMSGVVGGAGKVAGFLGNMGQVFSGTANQSADAEYAKAAWSRMWAETSASMDSVAGEVYSSALNRAAAALSDEEKATYKIIQSTFLSQEATDRKRIAEELLNGNISDETVALLDDTTKTKLISSLKAETLKALQDEYNARYADVIAIRNLEA</sequence>
<reference evidence="1" key="1">
    <citation type="journal article" date="2021" name="Proc. Natl. Acad. Sci. U.S.A.">
        <title>A Catalog of Tens of Thousands of Viruses from Human Metagenomes Reveals Hidden Associations with Chronic Diseases.</title>
        <authorList>
            <person name="Tisza M.J."/>
            <person name="Buck C.B."/>
        </authorList>
    </citation>
    <scope>NUCLEOTIDE SEQUENCE</scope>
    <source>
        <strain evidence="1">CtLqe90</strain>
    </source>
</reference>
<proteinExistence type="predicted"/>
<accession>A0A8S5Q1A9</accession>
<dbReference type="EMBL" id="BK015564">
    <property type="protein sequence ID" value="DAE13111.1"/>
    <property type="molecule type" value="Genomic_DNA"/>
</dbReference>
<protein>
    <submittedName>
        <fullName evidence="1">Minor tail protein</fullName>
    </submittedName>
</protein>